<organism evidence="3 4">
    <name type="scientific">Listeria seeligeri</name>
    <dbReference type="NCBI Taxonomy" id="1640"/>
    <lineage>
        <taxon>Bacteria</taxon>
        <taxon>Bacillati</taxon>
        <taxon>Bacillota</taxon>
        <taxon>Bacilli</taxon>
        <taxon>Bacillales</taxon>
        <taxon>Listeriaceae</taxon>
        <taxon>Listeria</taxon>
    </lineage>
</organism>
<keyword evidence="1" id="KW-0238">DNA-binding</keyword>
<dbReference type="PANTHER" id="PTHR30204">
    <property type="entry name" value="REDOX-CYCLING DRUG-SENSING TRANSCRIPTIONAL ACTIVATOR SOXR"/>
    <property type="match status" value="1"/>
</dbReference>
<feature type="domain" description="HTH merR-type" evidence="2">
    <location>
        <begin position="1"/>
        <end position="69"/>
    </location>
</feature>
<dbReference type="GO" id="GO:0003677">
    <property type="term" value="F:DNA binding"/>
    <property type="evidence" value="ECO:0007669"/>
    <property type="project" value="UniProtKB-KW"/>
</dbReference>
<evidence type="ECO:0000256" key="1">
    <source>
        <dbReference type="ARBA" id="ARBA00023125"/>
    </source>
</evidence>
<accession>A0A7X0X1S6</accession>
<proteinExistence type="predicted"/>
<dbReference type="PANTHER" id="PTHR30204:SF98">
    <property type="entry name" value="HTH-TYPE TRANSCRIPTIONAL REGULATOR ADHR"/>
    <property type="match status" value="1"/>
</dbReference>
<reference evidence="3 4" key="1">
    <citation type="submission" date="2020-03" db="EMBL/GenBank/DDBJ databases">
        <title>Soil Listeria distribution.</title>
        <authorList>
            <person name="Liao J."/>
            <person name="Wiedmann M."/>
        </authorList>
    </citation>
    <scope>NUCLEOTIDE SEQUENCE [LARGE SCALE GENOMIC DNA]</scope>
    <source>
        <strain evidence="3 4">FSL L7-1560</strain>
    </source>
</reference>
<dbReference type="SUPFAM" id="SSF46955">
    <property type="entry name" value="Putative DNA-binding domain"/>
    <property type="match status" value="1"/>
</dbReference>
<dbReference type="GO" id="GO:0003700">
    <property type="term" value="F:DNA-binding transcription factor activity"/>
    <property type="evidence" value="ECO:0007669"/>
    <property type="project" value="InterPro"/>
</dbReference>
<dbReference type="Pfam" id="PF13411">
    <property type="entry name" value="MerR_1"/>
    <property type="match status" value="1"/>
</dbReference>
<sequence length="120" mass="13884">MNISEVAIRQNITPATLRYYEQQGLIKPIKRNASGIRDYSNEDLKWIEFIKCMRSSGLSIGSLAQYMELFQKGDITLKERQKILELEYAKLLEKQAQINQAVSKLGNKIKNYQVKITQSE</sequence>
<dbReference type="InterPro" id="IPR009061">
    <property type="entry name" value="DNA-bd_dom_put_sf"/>
</dbReference>
<protein>
    <submittedName>
        <fullName evidence="3">MerR family transcriptional regulator</fullName>
    </submittedName>
</protein>
<dbReference type="AlphaFoldDB" id="A0A7X0X1S6"/>
<gene>
    <name evidence="3" type="ORF">HB897_06755</name>
</gene>
<comment type="caution">
    <text evidence="3">The sequence shown here is derived from an EMBL/GenBank/DDBJ whole genome shotgun (WGS) entry which is preliminary data.</text>
</comment>
<evidence type="ECO:0000313" key="3">
    <source>
        <dbReference type="EMBL" id="MBC1485924.1"/>
    </source>
</evidence>
<dbReference type="InterPro" id="IPR047057">
    <property type="entry name" value="MerR_fam"/>
</dbReference>
<dbReference type="Proteomes" id="UP000523362">
    <property type="component" value="Unassembled WGS sequence"/>
</dbReference>
<dbReference type="InterPro" id="IPR000551">
    <property type="entry name" value="MerR-type_HTH_dom"/>
</dbReference>
<dbReference type="CDD" id="cd01109">
    <property type="entry name" value="HTH_YyaN"/>
    <property type="match status" value="1"/>
</dbReference>
<dbReference type="Gene3D" id="1.10.1660.10">
    <property type="match status" value="1"/>
</dbReference>
<dbReference type="SMART" id="SM00422">
    <property type="entry name" value="HTH_MERR"/>
    <property type="match status" value="1"/>
</dbReference>
<dbReference type="PROSITE" id="PS50937">
    <property type="entry name" value="HTH_MERR_2"/>
    <property type="match status" value="1"/>
</dbReference>
<name>A0A7X0X1S6_LISSE</name>
<dbReference type="RefSeq" id="WP_139591305.1">
    <property type="nucleotide sequence ID" value="NZ_CP034772.1"/>
</dbReference>
<dbReference type="EMBL" id="JAARRG010000003">
    <property type="protein sequence ID" value="MBC1485924.1"/>
    <property type="molecule type" value="Genomic_DNA"/>
</dbReference>
<evidence type="ECO:0000313" key="4">
    <source>
        <dbReference type="Proteomes" id="UP000523362"/>
    </source>
</evidence>
<evidence type="ECO:0000259" key="2">
    <source>
        <dbReference type="PROSITE" id="PS50937"/>
    </source>
</evidence>